<comment type="caution">
    <text evidence="2">The sequence shown here is derived from an EMBL/GenBank/DDBJ whole genome shotgun (WGS) entry which is preliminary data.</text>
</comment>
<dbReference type="AlphaFoldDB" id="A0A9X3I0F7"/>
<organism evidence="2 3">
    <name type="scientific">Salinimicrobium profundisediminis</name>
    <dbReference type="NCBI Taxonomy" id="2994553"/>
    <lineage>
        <taxon>Bacteria</taxon>
        <taxon>Pseudomonadati</taxon>
        <taxon>Bacteroidota</taxon>
        <taxon>Flavobacteriia</taxon>
        <taxon>Flavobacteriales</taxon>
        <taxon>Flavobacteriaceae</taxon>
        <taxon>Salinimicrobium</taxon>
    </lineage>
</organism>
<dbReference type="PANTHER" id="PTHR43685">
    <property type="entry name" value="GLYCOSYLTRANSFERASE"/>
    <property type="match status" value="1"/>
</dbReference>
<reference evidence="2" key="1">
    <citation type="submission" date="2022-11" db="EMBL/GenBank/DDBJ databases">
        <title>Salinimicrobium profundisediminis sp. nov., isolated from deep-sea sediment of the Mariana Trench.</title>
        <authorList>
            <person name="Fu H."/>
        </authorList>
    </citation>
    <scope>NUCLEOTIDE SEQUENCE</scope>
    <source>
        <strain evidence="2">MT39</strain>
    </source>
</reference>
<dbReference type="Gene3D" id="3.90.550.10">
    <property type="entry name" value="Spore Coat Polysaccharide Biosynthesis Protein SpsA, Chain A"/>
    <property type="match status" value="1"/>
</dbReference>
<feature type="domain" description="Glycosyltransferase 2-like" evidence="1">
    <location>
        <begin position="6"/>
        <end position="112"/>
    </location>
</feature>
<name>A0A9X3I0F7_9FLAO</name>
<dbReference type="Pfam" id="PF00535">
    <property type="entry name" value="Glycos_transf_2"/>
    <property type="match status" value="1"/>
</dbReference>
<gene>
    <name evidence="2" type="ORF">OQ279_04980</name>
</gene>
<proteinExistence type="predicted"/>
<keyword evidence="3" id="KW-1185">Reference proteome</keyword>
<dbReference type="SUPFAM" id="SSF53448">
    <property type="entry name" value="Nucleotide-diphospho-sugar transferases"/>
    <property type="match status" value="1"/>
</dbReference>
<dbReference type="InterPro" id="IPR029044">
    <property type="entry name" value="Nucleotide-diphossugar_trans"/>
</dbReference>
<dbReference type="CDD" id="cd00761">
    <property type="entry name" value="Glyco_tranf_GTA_type"/>
    <property type="match status" value="1"/>
</dbReference>
<dbReference type="EMBL" id="JAPJDA010000006">
    <property type="protein sequence ID" value="MCX2837499.1"/>
    <property type="molecule type" value="Genomic_DNA"/>
</dbReference>
<evidence type="ECO:0000259" key="1">
    <source>
        <dbReference type="Pfam" id="PF00535"/>
    </source>
</evidence>
<protein>
    <submittedName>
        <fullName evidence="2">Glycosyltransferase family A protein</fullName>
    </submittedName>
</protein>
<dbReference type="Proteomes" id="UP001148482">
    <property type="component" value="Unassembled WGS sequence"/>
</dbReference>
<dbReference type="InterPro" id="IPR001173">
    <property type="entry name" value="Glyco_trans_2-like"/>
</dbReference>
<dbReference type="InterPro" id="IPR050834">
    <property type="entry name" value="Glycosyltransf_2"/>
</dbReference>
<dbReference type="PANTHER" id="PTHR43685:SF2">
    <property type="entry name" value="GLYCOSYLTRANSFERASE 2-LIKE DOMAIN-CONTAINING PROTEIN"/>
    <property type="match status" value="1"/>
</dbReference>
<accession>A0A9X3I0F7</accession>
<dbReference type="RefSeq" id="WP_266068732.1">
    <property type="nucleotide sequence ID" value="NZ_JAPJDA010000006.1"/>
</dbReference>
<evidence type="ECO:0000313" key="2">
    <source>
        <dbReference type="EMBL" id="MCX2837499.1"/>
    </source>
</evidence>
<evidence type="ECO:0000313" key="3">
    <source>
        <dbReference type="Proteomes" id="UP001148482"/>
    </source>
</evidence>
<sequence length="338" mass="39231">MKSGLIICTYQRPEAIMKLMRSIRDQTVYPNQILVVDGSLDDQTERVLQQQEFSKLEYFKVGKDDRGLTRQRNFGISKLDLQIEIVFFLDDDVIISPNYFEEILGTYQSFPQAHGVSGYTVNETKWKAVEENYTPTFGEFMFDGWIRKEGSRFLLRRRFGLQPDVPPGYMPEFSHGYSAGFLPPSGKTYEVEMLMGGIASYRKQIFSEIQFSPFFEGYGLYEDADFSLRVSRKGKLYVNTAAKLEHYHDEAGRPNNFRYGKMVVRNGWYVWRLRHPKPSSKVKLKWHGTSFLLTLVRISNIFNTSKKKEALTESLGRIAGWCSLLLKRPHLRSKNSVE</sequence>